<organism evidence="3 4">
    <name type="scientific">Breznakiella homolactica</name>
    <dbReference type="NCBI Taxonomy" id="2798577"/>
    <lineage>
        <taxon>Bacteria</taxon>
        <taxon>Pseudomonadati</taxon>
        <taxon>Spirochaetota</taxon>
        <taxon>Spirochaetia</taxon>
        <taxon>Spirochaetales</taxon>
        <taxon>Breznakiellaceae</taxon>
        <taxon>Breznakiella</taxon>
    </lineage>
</organism>
<dbReference type="GO" id="GO:0046872">
    <property type="term" value="F:metal ion binding"/>
    <property type="evidence" value="ECO:0007669"/>
    <property type="project" value="UniProtKB-KW"/>
</dbReference>
<dbReference type="EMBL" id="CP067089">
    <property type="protein sequence ID" value="QQO07934.1"/>
    <property type="molecule type" value="Genomic_DNA"/>
</dbReference>
<keyword evidence="4" id="KW-1185">Reference proteome</keyword>
<dbReference type="AlphaFoldDB" id="A0A7T7XK86"/>
<evidence type="ECO:0000256" key="2">
    <source>
        <dbReference type="ARBA" id="ARBA00022833"/>
    </source>
</evidence>
<gene>
    <name evidence="3" type="ORF">JFL75_13410</name>
</gene>
<keyword evidence="3" id="KW-0413">Isomerase</keyword>
<dbReference type="RefSeq" id="WP_215625240.1">
    <property type="nucleotide sequence ID" value="NZ_CP067089.2"/>
</dbReference>
<dbReference type="KEGG" id="bhc:JFL75_13410"/>
<sequence length="607" mass="68245">MSFMFNPFPYDDYSAVNTPRWEGAQNSRVITGNLQSASHITKAVLDAAKKKSSVVVGIDGYATAQFDDLVRLISRNIFQAGLSVLAVPVSEAYKDADVIESQFSQYLPRDTDEDPPLLYGRLFHGREDSFFDNDRFAELLKTIGGAAAGTVVLVYGNFTGTEKIREKLDFLAYIDVIPKNAVLRLKSGRAANIGTSAPRTYRELMRRSYYVDFETSLKLRGELLKSNEIDWYIAGNDEDNLMLVEWDVFRKACDALVKQPFRCKPVYNEGVWGGYYVMHYRNLPETMKNCAWVFDLIPSEVSLVLDIGGTLVDIPFYTFIRMEAVKLLGKESVAKFGEYFPMRFNYDDTMHSSGNMSIQVHPGEAYSKEHFDELGRQDESYYVVAAGMGAKTYCGFRDGADSGKFVSLIKESEKTGKTVPYDDYVHAEQSVPGMQFLLPAGTIHASGRNQLILEIGSLTVGSYTFKMYDYMRKDLDGTPRPIHSAHGERVLEHERNGSWVRENLVVPPRDADAGDGWKEVIVGEHDLLYFSLRRIEFLKAAKQDTKGKFHVLCLADGESVRVVSEADDSLCYTMRYLDIIVVPAEVGAYRIENLGSQPAAVHKTVLK</sequence>
<dbReference type="InterPro" id="IPR014710">
    <property type="entry name" value="RmlC-like_jellyroll"/>
</dbReference>
<keyword evidence="2" id="KW-0862">Zinc</keyword>
<dbReference type="Proteomes" id="UP000595917">
    <property type="component" value="Chromosome"/>
</dbReference>
<dbReference type="CDD" id="cd07010">
    <property type="entry name" value="cupin_PMI_type_I_N_bac"/>
    <property type="match status" value="1"/>
</dbReference>
<dbReference type="SUPFAM" id="SSF51182">
    <property type="entry name" value="RmlC-like cupins"/>
    <property type="match status" value="1"/>
</dbReference>
<evidence type="ECO:0000313" key="3">
    <source>
        <dbReference type="EMBL" id="QQO07934.1"/>
    </source>
</evidence>
<dbReference type="GO" id="GO:0016853">
    <property type="term" value="F:isomerase activity"/>
    <property type="evidence" value="ECO:0007669"/>
    <property type="project" value="UniProtKB-KW"/>
</dbReference>
<dbReference type="PANTHER" id="PTHR42742">
    <property type="entry name" value="TRANSCRIPTIONAL REPRESSOR MPRA"/>
    <property type="match status" value="1"/>
</dbReference>
<reference evidence="3" key="1">
    <citation type="submission" date="2021-01" db="EMBL/GenBank/DDBJ databases">
        <title>Description of Breznakiella homolactica.</title>
        <authorList>
            <person name="Song Y."/>
            <person name="Brune A."/>
        </authorList>
    </citation>
    <scope>NUCLEOTIDE SEQUENCE</scope>
    <source>
        <strain evidence="3">RmG30</strain>
    </source>
</reference>
<dbReference type="InterPro" id="IPR051804">
    <property type="entry name" value="Carb_Metab_Reg_Kinase/Isom"/>
</dbReference>
<dbReference type="InterPro" id="IPR011051">
    <property type="entry name" value="RmlC_Cupin_sf"/>
</dbReference>
<accession>A0A7T7XK86</accession>
<dbReference type="PANTHER" id="PTHR42742:SF3">
    <property type="entry name" value="FRUCTOKINASE"/>
    <property type="match status" value="1"/>
</dbReference>
<proteinExistence type="predicted"/>
<protein>
    <submittedName>
        <fullName evidence="3">Class I mannose-6-phosphate isomerase</fullName>
    </submittedName>
</protein>
<dbReference type="Gene3D" id="2.60.120.10">
    <property type="entry name" value="Jelly Rolls"/>
    <property type="match status" value="1"/>
</dbReference>
<name>A0A7T7XK86_9SPIR</name>
<keyword evidence="1" id="KW-0479">Metal-binding</keyword>
<evidence type="ECO:0000313" key="4">
    <source>
        <dbReference type="Proteomes" id="UP000595917"/>
    </source>
</evidence>
<evidence type="ECO:0000256" key="1">
    <source>
        <dbReference type="ARBA" id="ARBA00022723"/>
    </source>
</evidence>